<keyword evidence="1" id="KW-1133">Transmembrane helix</keyword>
<dbReference type="EMBL" id="JAQOWY010000018">
    <property type="protein sequence ID" value="KAK1855643.1"/>
    <property type="molecule type" value="Genomic_DNA"/>
</dbReference>
<evidence type="ECO:0000313" key="2">
    <source>
        <dbReference type="EMBL" id="KAK1855643.1"/>
    </source>
</evidence>
<keyword evidence="1" id="KW-0472">Membrane</keyword>
<evidence type="ECO:0000256" key="1">
    <source>
        <dbReference type="SAM" id="Phobius"/>
    </source>
</evidence>
<proteinExistence type="predicted"/>
<reference evidence="2" key="1">
    <citation type="submission" date="2023-01" db="EMBL/GenBank/DDBJ databases">
        <title>Colletotrichum chrysophilum M932 genome sequence.</title>
        <authorList>
            <person name="Baroncelli R."/>
        </authorList>
    </citation>
    <scope>NUCLEOTIDE SEQUENCE</scope>
    <source>
        <strain evidence="2">M932</strain>
    </source>
</reference>
<protein>
    <submittedName>
        <fullName evidence="2">Uncharacterized protein</fullName>
    </submittedName>
</protein>
<dbReference type="Proteomes" id="UP001243330">
    <property type="component" value="Unassembled WGS sequence"/>
</dbReference>
<feature type="transmembrane region" description="Helical" evidence="1">
    <location>
        <begin position="31"/>
        <end position="54"/>
    </location>
</feature>
<sequence>MSNASFCHAIDCDNLKGDPLEPYADISGTGVLVGFIGTAYLVLLLVTISYFLAFDPSENPFKNRITAHEGAENPHWKPNPIDKRLIAWLRKPSLLMPGTRERLRAAFDEVRISSNYCGKEIGTDITR</sequence>
<name>A0AAD9AX41_9PEZI</name>
<gene>
    <name evidence="2" type="ORF">CCHR01_01657</name>
</gene>
<accession>A0AAD9AX41</accession>
<dbReference type="AlphaFoldDB" id="A0AAD9AX41"/>
<comment type="caution">
    <text evidence="2">The sequence shown here is derived from an EMBL/GenBank/DDBJ whole genome shotgun (WGS) entry which is preliminary data.</text>
</comment>
<evidence type="ECO:0000313" key="3">
    <source>
        <dbReference type="Proteomes" id="UP001243330"/>
    </source>
</evidence>
<keyword evidence="3" id="KW-1185">Reference proteome</keyword>
<organism evidence="2 3">
    <name type="scientific">Colletotrichum chrysophilum</name>
    <dbReference type="NCBI Taxonomy" id="1836956"/>
    <lineage>
        <taxon>Eukaryota</taxon>
        <taxon>Fungi</taxon>
        <taxon>Dikarya</taxon>
        <taxon>Ascomycota</taxon>
        <taxon>Pezizomycotina</taxon>
        <taxon>Sordariomycetes</taxon>
        <taxon>Hypocreomycetidae</taxon>
        <taxon>Glomerellales</taxon>
        <taxon>Glomerellaceae</taxon>
        <taxon>Colletotrichum</taxon>
        <taxon>Colletotrichum gloeosporioides species complex</taxon>
    </lineage>
</organism>
<keyword evidence="1" id="KW-0812">Transmembrane</keyword>